<keyword evidence="1" id="KW-0812">Transmembrane</keyword>
<evidence type="ECO:0000256" key="1">
    <source>
        <dbReference type="SAM" id="Phobius"/>
    </source>
</evidence>
<evidence type="ECO:0000313" key="2">
    <source>
        <dbReference type="EMBL" id="KAF6509303.1"/>
    </source>
</evidence>
<name>A0ABQ7HAS9_GEOSE</name>
<keyword evidence="1" id="KW-0472">Membrane</keyword>
<dbReference type="Proteomes" id="UP000773850">
    <property type="component" value="Unassembled WGS sequence"/>
</dbReference>
<accession>A0ABQ7HAS9</accession>
<reference evidence="2 3" key="1">
    <citation type="submission" date="2016-03" db="EMBL/GenBank/DDBJ databases">
        <title>Spore heat resistance.</title>
        <authorList>
            <person name="Boekhorst J."/>
            <person name="Berendsen E.M."/>
            <person name="Wells-Bennik M.H."/>
            <person name="Kuipers O.P."/>
        </authorList>
    </citation>
    <scope>NUCLEOTIDE SEQUENCE [LARGE SCALE GENOMIC DNA]</scope>
    <source>
        <strain evidence="2 3">GS8</strain>
    </source>
</reference>
<keyword evidence="1" id="KW-1133">Transmembrane helix</keyword>
<protein>
    <submittedName>
        <fullName evidence="2">Uncharacterized protein</fullName>
    </submittedName>
</protein>
<comment type="caution">
    <text evidence="2">The sequence shown here is derived from an EMBL/GenBank/DDBJ whole genome shotgun (WGS) entry which is preliminary data.</text>
</comment>
<evidence type="ECO:0000313" key="3">
    <source>
        <dbReference type="Proteomes" id="UP000773850"/>
    </source>
</evidence>
<proteinExistence type="predicted"/>
<keyword evidence="3" id="KW-1185">Reference proteome</keyword>
<sequence>MCLIYKYTLNNIYSYYLFLLHILISVHYSSLLLNILCELQKDLFCYFLLICFLNL</sequence>
<organism evidence="2 3">
    <name type="scientific">Geobacillus stearothermophilus</name>
    <name type="common">Bacillus stearothermophilus</name>
    <dbReference type="NCBI Taxonomy" id="1422"/>
    <lineage>
        <taxon>Bacteria</taxon>
        <taxon>Bacillati</taxon>
        <taxon>Bacillota</taxon>
        <taxon>Bacilli</taxon>
        <taxon>Bacillales</taxon>
        <taxon>Anoxybacillaceae</taxon>
        <taxon>Geobacillus</taxon>
    </lineage>
</organism>
<dbReference type="EMBL" id="LUCS01000042">
    <property type="protein sequence ID" value="KAF6509303.1"/>
    <property type="molecule type" value="Genomic_DNA"/>
</dbReference>
<gene>
    <name evidence="2" type="ORF">GS8_3355</name>
</gene>
<feature type="transmembrane region" description="Helical" evidence="1">
    <location>
        <begin position="12"/>
        <end position="33"/>
    </location>
</feature>